<gene>
    <name evidence="1" type="ORF">A3E29_04175</name>
</gene>
<evidence type="ECO:0000313" key="1">
    <source>
        <dbReference type="EMBL" id="OGE90265.1"/>
    </source>
</evidence>
<sequence length="139" mass="15515">MPWPKKPQPNWRIKSKKESRIRRPEFPGAFCFDRAPDRVYTKVANWSVSQLGRRFGMAPAKVRTQIHRQLSAPMIDDAEQSVVPGQEFREVPVDELLTRSVHVGVGCPVFGTGGAGFSCSLAEECAAADEVLCAREDRD</sequence>
<proteinExistence type="predicted"/>
<accession>A0A1F5PJY8</accession>
<protein>
    <submittedName>
        <fullName evidence="1">Uncharacterized protein</fullName>
    </submittedName>
</protein>
<comment type="caution">
    <text evidence="1">The sequence shown here is derived from an EMBL/GenBank/DDBJ whole genome shotgun (WGS) entry which is preliminary data.</text>
</comment>
<dbReference type="Proteomes" id="UP000177682">
    <property type="component" value="Unassembled WGS sequence"/>
</dbReference>
<reference evidence="1 2" key="1">
    <citation type="journal article" date="2016" name="Nat. Commun.">
        <title>Thousands of microbial genomes shed light on interconnected biogeochemical processes in an aquifer system.</title>
        <authorList>
            <person name="Anantharaman K."/>
            <person name="Brown C.T."/>
            <person name="Hug L.A."/>
            <person name="Sharon I."/>
            <person name="Castelle C.J."/>
            <person name="Probst A.J."/>
            <person name="Thomas B.C."/>
            <person name="Singh A."/>
            <person name="Wilkins M.J."/>
            <person name="Karaoz U."/>
            <person name="Brodie E.L."/>
            <person name="Williams K.H."/>
            <person name="Hubbard S.S."/>
            <person name="Banfield J.F."/>
        </authorList>
    </citation>
    <scope>NUCLEOTIDE SEQUENCE [LARGE SCALE GENOMIC DNA]</scope>
</reference>
<name>A0A1F5PJY8_9BACT</name>
<organism evidence="1 2">
    <name type="scientific">Candidatus Doudnabacteria bacterium RIFCSPHIGHO2_12_FULL_48_16</name>
    <dbReference type="NCBI Taxonomy" id="1817838"/>
    <lineage>
        <taxon>Bacteria</taxon>
        <taxon>Candidatus Doudnaibacteriota</taxon>
    </lineage>
</organism>
<dbReference type="EMBL" id="MFEY01000007">
    <property type="protein sequence ID" value="OGE90265.1"/>
    <property type="molecule type" value="Genomic_DNA"/>
</dbReference>
<evidence type="ECO:0000313" key="2">
    <source>
        <dbReference type="Proteomes" id="UP000177682"/>
    </source>
</evidence>
<dbReference type="AlphaFoldDB" id="A0A1F5PJY8"/>